<sequence length="78" mass="8680">MKSYKVVMSLCLLFLLGTGIYFLATQGSTEANFETARGPDKGDRINGLGILFLFVAVAVLFGGMLLDKRNSRKTRYRK</sequence>
<evidence type="ECO:0000313" key="2">
    <source>
        <dbReference type="EMBL" id="PSK89878.1"/>
    </source>
</evidence>
<keyword evidence="1" id="KW-0472">Membrane</keyword>
<accession>A0A2P8CY43</accession>
<dbReference type="AlphaFoldDB" id="A0A2P8CY43"/>
<reference evidence="2 3" key="1">
    <citation type="submission" date="2018-03" db="EMBL/GenBank/DDBJ databases">
        <title>Genomic Encyclopedia of Type Strains, Phase III (KMG-III): the genomes of soil and plant-associated and newly described type strains.</title>
        <authorList>
            <person name="Whitman W."/>
        </authorList>
    </citation>
    <scope>NUCLEOTIDE SEQUENCE [LARGE SCALE GENOMIC DNA]</scope>
    <source>
        <strain evidence="2 3">CGMCC 1.12700</strain>
    </source>
</reference>
<dbReference type="EMBL" id="PYGD01000010">
    <property type="protein sequence ID" value="PSK89878.1"/>
    <property type="molecule type" value="Genomic_DNA"/>
</dbReference>
<evidence type="ECO:0000256" key="1">
    <source>
        <dbReference type="SAM" id="Phobius"/>
    </source>
</evidence>
<keyword evidence="1" id="KW-1133">Transmembrane helix</keyword>
<organism evidence="2 3">
    <name type="scientific">Taibaiella chishuiensis</name>
    <dbReference type="NCBI Taxonomy" id="1434707"/>
    <lineage>
        <taxon>Bacteria</taxon>
        <taxon>Pseudomonadati</taxon>
        <taxon>Bacteroidota</taxon>
        <taxon>Chitinophagia</taxon>
        <taxon>Chitinophagales</taxon>
        <taxon>Chitinophagaceae</taxon>
        <taxon>Taibaiella</taxon>
    </lineage>
</organism>
<dbReference type="Proteomes" id="UP000240572">
    <property type="component" value="Unassembled WGS sequence"/>
</dbReference>
<feature type="transmembrane region" description="Helical" evidence="1">
    <location>
        <begin position="47"/>
        <end position="66"/>
    </location>
</feature>
<evidence type="ECO:0000313" key="3">
    <source>
        <dbReference type="Proteomes" id="UP000240572"/>
    </source>
</evidence>
<gene>
    <name evidence="2" type="ORF">B0I18_110179</name>
</gene>
<protein>
    <submittedName>
        <fullName evidence="2">Uncharacterized protein</fullName>
    </submittedName>
</protein>
<name>A0A2P8CY43_9BACT</name>
<comment type="caution">
    <text evidence="2">The sequence shown here is derived from an EMBL/GenBank/DDBJ whole genome shotgun (WGS) entry which is preliminary data.</text>
</comment>
<keyword evidence="3" id="KW-1185">Reference proteome</keyword>
<proteinExistence type="predicted"/>
<keyword evidence="1" id="KW-0812">Transmembrane</keyword>